<dbReference type="RefSeq" id="WP_211190037.1">
    <property type="nucleotide sequence ID" value="NZ_UPHP01000143.1"/>
</dbReference>
<dbReference type="EMBL" id="UPHP01000143">
    <property type="protein sequence ID" value="VBA43958.1"/>
    <property type="molecule type" value="Genomic_DNA"/>
</dbReference>
<gene>
    <name evidence="2" type="ORF">LAUMK136_05364</name>
</gene>
<accession>A0A498QCE5</accession>
<proteinExistence type="predicted"/>
<dbReference type="Pfam" id="PF12307">
    <property type="entry name" value="DUF3631"/>
    <property type="match status" value="1"/>
</dbReference>
<evidence type="ECO:0000259" key="1">
    <source>
        <dbReference type="Pfam" id="PF12307"/>
    </source>
</evidence>
<sequence>MSEKSRPEEVPDLPGLLDDVDHIMDRYVAFPHRHHAVVVVLWIVHTWVVHAFYVTPRLILDSAEPGSGKTRVLELLALLCRSAKLTLSTTTAALYRRIAAAADAGQPPPTVLQDEADAIFGKNTTPQAEDLRALFNAGYKKGATVDRCEGDAARMRVREFPVWAPLALAGLVGRMPDTITSRGVTVHMRRRRPDQKLADFRERDAQVEVTPIREQLTVWAGAAEDVLSAARPPMPDGVTDRAAEIWEPLLAIADLAGGHWSAAARAACTYFVVDSAGEDEKLSLGQRLLRDIKKLLKDEDATAMWSSDIIRGLTVDAESEWRDLWGKSLDQRRLAKELGRYGVKSKNVRVGVAVSKGYEIDGPAGLAQAWDTWLTPSMSATSATPVTTQLDGLQSVADADLAATAATEALHTKTASQLQPSGDVAAVAAVALTNGVVEPDTGDRPPKCPECQRAPARSDTRLCDFCTVKHRRQQTAKGRPTLSCQKWFNNHIAELRAAGQTTADSFAVNRAGEAAGYTRSNLSQAASAHPDVVAINRTSRGATWSITGDRQSAYVPAPDFFAEYLRNLPANATQIDQADYQRASAAAGYGWESATKAATKHPRIESVPAAGNSRNDRIWMIKPAANEGEAS</sequence>
<dbReference type="Proteomes" id="UP000273307">
    <property type="component" value="Unassembled WGS sequence"/>
</dbReference>
<feature type="domain" description="DUF3631" evidence="1">
    <location>
        <begin position="187"/>
        <end position="371"/>
    </location>
</feature>
<evidence type="ECO:0000313" key="2">
    <source>
        <dbReference type="EMBL" id="VBA43958.1"/>
    </source>
</evidence>
<reference evidence="2 3" key="1">
    <citation type="submission" date="2018-09" db="EMBL/GenBank/DDBJ databases">
        <authorList>
            <person name="Tagini F."/>
        </authorList>
    </citation>
    <scope>NUCLEOTIDE SEQUENCE [LARGE SCALE GENOMIC DNA]</scope>
    <source>
        <strain evidence="2 3">MK136</strain>
    </source>
</reference>
<keyword evidence="3" id="KW-1185">Reference proteome</keyword>
<evidence type="ECO:0000313" key="3">
    <source>
        <dbReference type="Proteomes" id="UP000273307"/>
    </source>
</evidence>
<protein>
    <recommendedName>
        <fullName evidence="1">DUF3631 domain-containing protein</fullName>
    </recommendedName>
</protein>
<dbReference type="InterPro" id="IPR022081">
    <property type="entry name" value="DUF3631"/>
</dbReference>
<organism evidence="2 3">
    <name type="scientific">Mycobacterium attenuatum</name>
    <dbReference type="NCBI Taxonomy" id="2341086"/>
    <lineage>
        <taxon>Bacteria</taxon>
        <taxon>Bacillati</taxon>
        <taxon>Actinomycetota</taxon>
        <taxon>Actinomycetes</taxon>
        <taxon>Mycobacteriales</taxon>
        <taxon>Mycobacteriaceae</taxon>
        <taxon>Mycobacterium</taxon>
    </lineage>
</organism>
<name>A0A498QCE5_9MYCO</name>
<dbReference type="AlphaFoldDB" id="A0A498QCE5"/>